<protein>
    <submittedName>
        <fullName evidence="1">(northern house mosquito) hypothetical protein</fullName>
    </submittedName>
</protein>
<organism evidence="1">
    <name type="scientific">Culex pipiens</name>
    <name type="common">House mosquito</name>
    <dbReference type="NCBI Taxonomy" id="7175"/>
    <lineage>
        <taxon>Eukaryota</taxon>
        <taxon>Metazoa</taxon>
        <taxon>Ecdysozoa</taxon>
        <taxon>Arthropoda</taxon>
        <taxon>Hexapoda</taxon>
        <taxon>Insecta</taxon>
        <taxon>Pterygota</taxon>
        <taxon>Neoptera</taxon>
        <taxon>Endopterygota</taxon>
        <taxon>Diptera</taxon>
        <taxon>Nematocera</taxon>
        <taxon>Culicoidea</taxon>
        <taxon>Culicidae</taxon>
        <taxon>Culicinae</taxon>
        <taxon>Culicini</taxon>
        <taxon>Culex</taxon>
        <taxon>Culex</taxon>
    </lineage>
</organism>
<sequence>MIALRRCTGRQRSSSSTLRRRSHWGGGGLAGGLFVGAFGAVAASVGRSPVGRIAGPAVVVVAVGGRSPVGWPKEALWRRPPPGCCPRGLRDRSSSRGVFGTWRWPRERLVQPELVVAAVVGLVEVEVAPVGKPGPAAVVECWS</sequence>
<accession>A0A8D8BVJ2</accession>
<dbReference type="AlphaFoldDB" id="A0A8D8BVJ2"/>
<evidence type="ECO:0000313" key="1">
    <source>
        <dbReference type="EMBL" id="CAG6481428.1"/>
    </source>
</evidence>
<dbReference type="EMBL" id="HBUE01090663">
    <property type="protein sequence ID" value="CAG6481428.1"/>
    <property type="molecule type" value="Transcribed_RNA"/>
</dbReference>
<name>A0A8D8BVJ2_CULPI</name>
<proteinExistence type="predicted"/>
<reference evidence="1" key="1">
    <citation type="submission" date="2021-05" db="EMBL/GenBank/DDBJ databases">
        <authorList>
            <person name="Alioto T."/>
            <person name="Alioto T."/>
            <person name="Gomez Garrido J."/>
        </authorList>
    </citation>
    <scope>NUCLEOTIDE SEQUENCE</scope>
</reference>